<proteinExistence type="predicted"/>
<organism evidence="3 4">
    <name type="scientific">Candidatus Viridilinea halotolerans</name>
    <dbReference type="NCBI Taxonomy" id="2491704"/>
    <lineage>
        <taxon>Bacteria</taxon>
        <taxon>Bacillati</taxon>
        <taxon>Chloroflexota</taxon>
        <taxon>Chloroflexia</taxon>
        <taxon>Chloroflexales</taxon>
        <taxon>Chloroflexineae</taxon>
        <taxon>Oscillochloridaceae</taxon>
        <taxon>Candidatus Viridilinea</taxon>
    </lineage>
</organism>
<dbReference type="Pfam" id="PF05157">
    <property type="entry name" value="MshEN"/>
    <property type="match status" value="1"/>
</dbReference>
<protein>
    <submittedName>
        <fullName evidence="3">Type IV-A pilus assembly ATPase PilB</fullName>
    </submittedName>
</protein>
<dbReference type="InterPro" id="IPR037257">
    <property type="entry name" value="T2SS_E_N_sf"/>
</dbReference>
<dbReference type="InterPro" id="IPR007831">
    <property type="entry name" value="T2SS_GspE_N"/>
</dbReference>
<feature type="domain" description="Type II secretion system protein GspE N-terminal" evidence="2">
    <location>
        <begin position="81"/>
        <end position="144"/>
    </location>
</feature>
<name>A0A426U9C4_9CHLR</name>
<feature type="non-terminal residue" evidence="3">
    <location>
        <position position="146"/>
    </location>
</feature>
<dbReference type="EMBL" id="RSAS01000100">
    <property type="protein sequence ID" value="RRR76757.1"/>
    <property type="molecule type" value="Genomic_DNA"/>
</dbReference>
<reference evidence="3 4" key="1">
    <citation type="submission" date="2018-12" db="EMBL/GenBank/DDBJ databases">
        <title>Genome Sequence of Candidatus Viridilinea halotolerans isolated from saline sulfide-rich spring.</title>
        <authorList>
            <person name="Grouzdev D.S."/>
            <person name="Burganskaya E.I."/>
            <person name="Krutkina M.S."/>
            <person name="Sukhacheva M.V."/>
            <person name="Gorlenko V.M."/>
        </authorList>
    </citation>
    <scope>NUCLEOTIDE SEQUENCE [LARGE SCALE GENOMIC DNA]</scope>
    <source>
        <strain evidence="3">Chok-6</strain>
    </source>
</reference>
<gene>
    <name evidence="3" type="ORF">EI684_02385</name>
</gene>
<dbReference type="Gene3D" id="3.30.300.160">
    <property type="entry name" value="Type II secretion system, protein E, N-terminal domain"/>
    <property type="match status" value="1"/>
</dbReference>
<dbReference type="AlphaFoldDB" id="A0A426U9C4"/>
<feature type="region of interest" description="Disordered" evidence="1">
    <location>
        <begin position="1"/>
        <end position="22"/>
    </location>
</feature>
<evidence type="ECO:0000256" key="1">
    <source>
        <dbReference type="SAM" id="MobiDB-lite"/>
    </source>
</evidence>
<dbReference type="SUPFAM" id="SSF160246">
    <property type="entry name" value="EspE N-terminal domain-like"/>
    <property type="match status" value="1"/>
</dbReference>
<feature type="compositionally biased region" description="Pro residues" evidence="1">
    <location>
        <begin position="1"/>
        <end position="11"/>
    </location>
</feature>
<sequence length="146" mass="15968">MNDYRTPPPHLDTPLESTRHGAETGLRGLARRLVQDGRLSEAAAARAELEAKEAEVSLLEHVIDSGLVAARPATLSSAWEYGLPIIDLDAIRPETLPKAEAFPEKILRRLKILPLVQHGHRLTVAVPYPSTLAQLDELQFATGLTP</sequence>
<comment type="caution">
    <text evidence="3">The sequence shown here is derived from an EMBL/GenBank/DDBJ whole genome shotgun (WGS) entry which is preliminary data.</text>
</comment>
<dbReference type="Proteomes" id="UP000280307">
    <property type="component" value="Unassembled WGS sequence"/>
</dbReference>
<accession>A0A426U9C4</accession>
<evidence type="ECO:0000259" key="2">
    <source>
        <dbReference type="Pfam" id="PF05157"/>
    </source>
</evidence>
<evidence type="ECO:0000313" key="3">
    <source>
        <dbReference type="EMBL" id="RRR76757.1"/>
    </source>
</evidence>
<evidence type="ECO:0000313" key="4">
    <source>
        <dbReference type="Proteomes" id="UP000280307"/>
    </source>
</evidence>